<organism evidence="1 2">
    <name type="scientific">Metschnikowia bicuspidata var. bicuspidata NRRL YB-4993</name>
    <dbReference type="NCBI Taxonomy" id="869754"/>
    <lineage>
        <taxon>Eukaryota</taxon>
        <taxon>Fungi</taxon>
        <taxon>Dikarya</taxon>
        <taxon>Ascomycota</taxon>
        <taxon>Saccharomycotina</taxon>
        <taxon>Pichiomycetes</taxon>
        <taxon>Metschnikowiaceae</taxon>
        <taxon>Metschnikowia</taxon>
    </lineage>
</organism>
<dbReference type="STRING" id="869754.A0A1A0HF43"/>
<dbReference type="RefSeq" id="XP_018713117.1">
    <property type="nucleotide sequence ID" value="XM_018855863.1"/>
</dbReference>
<dbReference type="Proteomes" id="UP000092555">
    <property type="component" value="Unassembled WGS sequence"/>
</dbReference>
<accession>A0A1A0HF43</accession>
<reference evidence="1 2" key="1">
    <citation type="submission" date="2016-05" db="EMBL/GenBank/DDBJ databases">
        <title>Comparative genomics of biotechnologically important yeasts.</title>
        <authorList>
            <consortium name="DOE Joint Genome Institute"/>
            <person name="Riley R."/>
            <person name="Haridas S."/>
            <person name="Wolfe K.H."/>
            <person name="Lopes M.R."/>
            <person name="Hittinger C.T."/>
            <person name="Goker M."/>
            <person name="Salamov A."/>
            <person name="Wisecaver J."/>
            <person name="Long T.M."/>
            <person name="Aerts A.L."/>
            <person name="Barry K."/>
            <person name="Choi C."/>
            <person name="Clum A."/>
            <person name="Coughlan A.Y."/>
            <person name="Deshpande S."/>
            <person name="Douglass A.P."/>
            <person name="Hanson S.J."/>
            <person name="Klenk H.-P."/>
            <person name="LaButti K."/>
            <person name="Lapidus A."/>
            <person name="Lindquist E."/>
            <person name="Lipzen A."/>
            <person name="Meier-kolthoff J.P."/>
            <person name="Ohm R.A."/>
            <person name="Otillar R.P."/>
            <person name="Pangilinan J."/>
            <person name="Peng Y."/>
            <person name="Rokas A."/>
            <person name="Rosa C.A."/>
            <person name="Scheuner C."/>
            <person name="Sibirny A.A."/>
            <person name="Slot J.C."/>
            <person name="Stielow J.B."/>
            <person name="Sun H."/>
            <person name="Kurtzman C.P."/>
            <person name="Blackwell M."/>
            <person name="Grigoriev I.V."/>
            <person name="Jeffries T.W."/>
        </authorList>
    </citation>
    <scope>NUCLEOTIDE SEQUENCE [LARGE SCALE GENOMIC DNA]</scope>
    <source>
        <strain evidence="1 2">NRRL YB-4993</strain>
    </source>
</reference>
<dbReference type="EMBL" id="LXTC01000002">
    <property type="protein sequence ID" value="OBA22621.1"/>
    <property type="molecule type" value="Genomic_DNA"/>
</dbReference>
<dbReference type="GO" id="GO:0046872">
    <property type="term" value="F:metal ion binding"/>
    <property type="evidence" value="ECO:0007669"/>
    <property type="project" value="InterPro"/>
</dbReference>
<dbReference type="GeneID" id="30028839"/>
<evidence type="ECO:0000313" key="1">
    <source>
        <dbReference type="EMBL" id="OBA22621.1"/>
    </source>
</evidence>
<comment type="caution">
    <text evidence="1">The sequence shown here is derived from an EMBL/GenBank/DDBJ whole genome shotgun (WGS) entry which is preliminary data.</text>
</comment>
<proteinExistence type="predicted"/>
<dbReference type="InterPro" id="IPR036423">
    <property type="entry name" value="SOD-like_Cu/Zn_dom_sf"/>
</dbReference>
<evidence type="ECO:0008006" key="3">
    <source>
        <dbReference type="Google" id="ProtNLM"/>
    </source>
</evidence>
<dbReference type="AlphaFoldDB" id="A0A1A0HF43"/>
<dbReference type="OrthoDB" id="159229at2759"/>
<dbReference type="SUPFAM" id="SSF49329">
    <property type="entry name" value="Cu,Zn superoxide dismutase-like"/>
    <property type="match status" value="1"/>
</dbReference>
<gene>
    <name evidence="1" type="ORF">METBIDRAFT_31492</name>
</gene>
<dbReference type="GO" id="GO:0006801">
    <property type="term" value="P:superoxide metabolic process"/>
    <property type="evidence" value="ECO:0007669"/>
    <property type="project" value="InterPro"/>
</dbReference>
<sequence>MPVPADGNCEGTLGHFNPYSGIQNAGSLAEFEVGDLSGKHGVINGSSLRESYSDQFISLNPGNRAFVGDRSIVVHYANMTRLACANIVREDLVAPVEKRQLRVRY</sequence>
<evidence type="ECO:0000313" key="2">
    <source>
        <dbReference type="Proteomes" id="UP000092555"/>
    </source>
</evidence>
<keyword evidence="2" id="KW-1185">Reference proteome</keyword>
<name>A0A1A0HF43_9ASCO</name>
<protein>
    <recommendedName>
        <fullName evidence="3">Superoxide dismutase copper/zinc binding domain-containing protein</fullName>
    </recommendedName>
</protein>
<dbReference type="Gene3D" id="2.60.40.200">
    <property type="entry name" value="Superoxide dismutase, copper/zinc binding domain"/>
    <property type="match status" value="1"/>
</dbReference>